<protein>
    <submittedName>
        <fullName evidence="8">Secretion system protein</fullName>
    </submittedName>
</protein>
<accession>A0A3A6Q2Z5</accession>
<evidence type="ECO:0000256" key="2">
    <source>
        <dbReference type="ARBA" id="ARBA00022475"/>
    </source>
</evidence>
<evidence type="ECO:0000313" key="9">
    <source>
        <dbReference type="Proteomes" id="UP000281564"/>
    </source>
</evidence>
<evidence type="ECO:0000256" key="4">
    <source>
        <dbReference type="ARBA" id="ARBA00022989"/>
    </source>
</evidence>
<organism evidence="8 9">
    <name type="scientific">Halonotius pteroides</name>
    <dbReference type="NCBI Taxonomy" id="268735"/>
    <lineage>
        <taxon>Archaea</taxon>
        <taxon>Methanobacteriati</taxon>
        <taxon>Methanobacteriota</taxon>
        <taxon>Stenosarchaea group</taxon>
        <taxon>Halobacteria</taxon>
        <taxon>Halobacteriales</taxon>
        <taxon>Haloferacaceae</taxon>
        <taxon>Halonotius</taxon>
    </lineage>
</organism>
<evidence type="ECO:0000256" key="3">
    <source>
        <dbReference type="ARBA" id="ARBA00022692"/>
    </source>
</evidence>
<dbReference type="PANTHER" id="PTHR35402">
    <property type="entry name" value="INTEGRAL MEMBRANE PROTEIN-RELATED"/>
    <property type="match status" value="1"/>
</dbReference>
<feature type="domain" description="Type II secretion system protein GspF" evidence="7">
    <location>
        <begin position="468"/>
        <end position="593"/>
    </location>
</feature>
<dbReference type="Pfam" id="PF00482">
    <property type="entry name" value="T2SSF"/>
    <property type="match status" value="2"/>
</dbReference>
<feature type="transmembrane region" description="Helical" evidence="6">
    <location>
        <begin position="279"/>
        <end position="301"/>
    </location>
</feature>
<evidence type="ECO:0000256" key="5">
    <source>
        <dbReference type="ARBA" id="ARBA00023136"/>
    </source>
</evidence>
<comment type="caution">
    <text evidence="8">The sequence shown here is derived from an EMBL/GenBank/DDBJ whole genome shotgun (WGS) entry which is preliminary data.</text>
</comment>
<dbReference type="Gene3D" id="1.20.81.30">
    <property type="entry name" value="Type II secretion system (T2SS), domain F"/>
    <property type="match status" value="1"/>
</dbReference>
<dbReference type="PANTHER" id="PTHR35402:SF1">
    <property type="entry name" value="TYPE II SECRETION SYSTEM PROTEIN GSPF DOMAIN-CONTAINING PROTEIN"/>
    <property type="match status" value="1"/>
</dbReference>
<feature type="transmembrane region" description="Helical" evidence="6">
    <location>
        <begin position="393"/>
        <end position="416"/>
    </location>
</feature>
<proteinExistence type="predicted"/>
<feature type="transmembrane region" description="Helical" evidence="6">
    <location>
        <begin position="71"/>
        <end position="93"/>
    </location>
</feature>
<keyword evidence="4 6" id="KW-1133">Transmembrane helix</keyword>
<dbReference type="Proteomes" id="UP000281564">
    <property type="component" value="Unassembled WGS sequence"/>
</dbReference>
<feature type="transmembrane region" description="Helical" evidence="6">
    <location>
        <begin position="307"/>
        <end position="327"/>
    </location>
</feature>
<dbReference type="InterPro" id="IPR018076">
    <property type="entry name" value="T2SS_GspF_dom"/>
</dbReference>
<keyword evidence="9" id="KW-1185">Reference proteome</keyword>
<sequence length="683" mass="73102">MSAPTRLIDYHRWLRRIATIRSIGVRLRCGVDAIALAWCRPLVPATGRRERNTQLAAIHADDPPRLIAARIMLYALTAGIAAGMLTLVTILRIRAEPAVVTALTGRIGINTLTASPVSAATLAAGCSVLVAVAVTAVTYRVQWVLIDRRVAARERRIDRTLPRAVACMYALARSGMPLPAVLRTVAAHRNVYGETAVAIGVTVREIDHFGVDVITALETTSDRTPSASFAEFTSDLAAAVDSGHPVDDYLRRYHERSREAAADSQQGFLTHLSTAAEGYVTGLVVGPLFVVTTLVVVGLVVTDTVPVLRAVIFGFVPIGTVGFLLGLDRLLASHRLPVATHNNGRSSYRSVDPPGAHATIRPMGSSRDWSHQRSILRIADRLSRWRRWLRRPIATLGSNPWLTLLATAPLGVGWIYLATEPPRLSMATLSTATRPLSIALIGICSSYAAAYEAGAARRRRLAAAVPVFLDRLADVNEAGLSVVDGLDRVANGDLGALSEPLARVRRDVRWGADVTNAFRRLASRVRSPPVTGAVALVTNALRASNRIGPVAAIAAAELRASQRLAARRRRAMATYLVVIYIAFLVFIGIIAALSASFFPAVETAVTGSTGGLSTTGVTETGMARAGGITPNIDAYETLLVQLTMIQAICSGLVAGRLGEGELRAGVKHVVVLLMISQAVWWFI</sequence>
<keyword evidence="2" id="KW-1003">Cell membrane</keyword>
<dbReference type="RefSeq" id="WP_120084224.1">
    <property type="nucleotide sequence ID" value="NZ_QMDW01000007.1"/>
</dbReference>
<dbReference type="InterPro" id="IPR042094">
    <property type="entry name" value="T2SS_GspF_sf"/>
</dbReference>
<gene>
    <name evidence="8" type="ORF">DP106_06660</name>
</gene>
<dbReference type="InterPro" id="IPR056569">
    <property type="entry name" value="ArlJ-like"/>
</dbReference>
<dbReference type="GO" id="GO:0005886">
    <property type="term" value="C:plasma membrane"/>
    <property type="evidence" value="ECO:0007669"/>
    <property type="project" value="UniProtKB-SubCell"/>
</dbReference>
<keyword evidence="3 6" id="KW-0812">Transmembrane</keyword>
<evidence type="ECO:0000313" key="8">
    <source>
        <dbReference type="EMBL" id="RJX50147.1"/>
    </source>
</evidence>
<dbReference type="EMBL" id="QMDW01000007">
    <property type="protein sequence ID" value="RJX50147.1"/>
    <property type="molecule type" value="Genomic_DNA"/>
</dbReference>
<evidence type="ECO:0000259" key="7">
    <source>
        <dbReference type="Pfam" id="PF00482"/>
    </source>
</evidence>
<name>A0A3A6Q2Z5_9EURY</name>
<dbReference type="AlphaFoldDB" id="A0A3A6Q2Z5"/>
<feature type="transmembrane region" description="Helical" evidence="6">
    <location>
        <begin position="113"/>
        <end position="139"/>
    </location>
</feature>
<evidence type="ECO:0000256" key="1">
    <source>
        <dbReference type="ARBA" id="ARBA00004651"/>
    </source>
</evidence>
<comment type="subcellular location">
    <subcellularLocation>
        <location evidence="1">Cell membrane</location>
        <topology evidence="1">Multi-pass membrane protein</topology>
    </subcellularLocation>
</comment>
<keyword evidence="5 6" id="KW-0472">Membrane</keyword>
<reference evidence="8 9" key="1">
    <citation type="submission" date="2018-06" db="EMBL/GenBank/DDBJ databases">
        <title>Halonotius sp. F13-13 a new haloarchaeeon isolated from a solar saltern from Isla Cristina, Huelva, Spain.</title>
        <authorList>
            <person name="Duran-Viseras A."/>
            <person name="Sanchez-Porro C."/>
            <person name="Ventosa A."/>
        </authorList>
    </citation>
    <scope>NUCLEOTIDE SEQUENCE [LARGE SCALE GENOMIC DNA]</scope>
    <source>
        <strain evidence="8 9">CECT 7525</strain>
    </source>
</reference>
<feature type="transmembrane region" description="Helical" evidence="6">
    <location>
        <begin position="573"/>
        <end position="598"/>
    </location>
</feature>
<evidence type="ECO:0000256" key="6">
    <source>
        <dbReference type="SAM" id="Phobius"/>
    </source>
</evidence>
<dbReference type="OrthoDB" id="12374at2157"/>
<feature type="transmembrane region" description="Helical" evidence="6">
    <location>
        <begin position="436"/>
        <end position="454"/>
    </location>
</feature>
<feature type="domain" description="Type II secretion system protein GspF" evidence="7">
    <location>
        <begin position="168"/>
        <end position="292"/>
    </location>
</feature>